<name>A0A8J9T7Q2_PHATR</name>
<organism evidence="1">
    <name type="scientific">Phaeodactylum tricornutum</name>
    <name type="common">Diatom</name>
    <dbReference type="NCBI Taxonomy" id="2850"/>
    <lineage>
        <taxon>Eukaryota</taxon>
        <taxon>Sar</taxon>
        <taxon>Stramenopiles</taxon>
        <taxon>Ochrophyta</taxon>
        <taxon>Bacillariophyta</taxon>
        <taxon>Bacillariophyceae</taxon>
        <taxon>Bacillariophycidae</taxon>
        <taxon>Naviculales</taxon>
        <taxon>Phaeodactylaceae</taxon>
        <taxon>Phaeodactylum</taxon>
    </lineage>
</organism>
<evidence type="ECO:0000313" key="1">
    <source>
        <dbReference type="EMBL" id="CAG9279345.1"/>
    </source>
</evidence>
<dbReference type="Pfam" id="PF13242">
    <property type="entry name" value="Hydrolase_like"/>
    <property type="match status" value="1"/>
</dbReference>
<dbReference type="Proteomes" id="UP000836788">
    <property type="component" value="Chromosome 11"/>
</dbReference>
<dbReference type="EMBL" id="OU594952">
    <property type="protein sequence ID" value="CAG9279345.1"/>
    <property type="molecule type" value="Genomic_DNA"/>
</dbReference>
<dbReference type="PANTHER" id="PTHR19288:SF90">
    <property type="entry name" value="OS08G0542600 PROTEIN"/>
    <property type="match status" value="1"/>
</dbReference>
<protein>
    <recommendedName>
        <fullName evidence="2">TIGR01459 family HAD-type hydrolase</fullName>
    </recommendedName>
</protein>
<gene>
    <name evidence="1" type="ORF">PTTT1_LOCUS9791</name>
</gene>
<dbReference type="InterPro" id="IPR036412">
    <property type="entry name" value="HAD-like_sf"/>
</dbReference>
<dbReference type="InterPro" id="IPR023214">
    <property type="entry name" value="HAD_sf"/>
</dbReference>
<dbReference type="GO" id="GO:0016791">
    <property type="term" value="F:phosphatase activity"/>
    <property type="evidence" value="ECO:0007669"/>
    <property type="project" value="TreeGrafter"/>
</dbReference>
<reference evidence="1" key="1">
    <citation type="submission" date="2022-02" db="EMBL/GenBank/DDBJ databases">
        <authorList>
            <person name="Giguere J D."/>
        </authorList>
    </citation>
    <scope>NUCLEOTIDE SEQUENCE</scope>
    <source>
        <strain evidence="1">CCAP 1055/1</strain>
    </source>
</reference>
<dbReference type="Pfam" id="PF13344">
    <property type="entry name" value="Hydrolase_6"/>
    <property type="match status" value="1"/>
</dbReference>
<dbReference type="PANTHER" id="PTHR19288">
    <property type="entry name" value="4-NITROPHENYLPHOSPHATASE-RELATED"/>
    <property type="match status" value="1"/>
</dbReference>
<dbReference type="GO" id="GO:0009507">
    <property type="term" value="C:chloroplast"/>
    <property type="evidence" value="ECO:0007669"/>
    <property type="project" value="TreeGrafter"/>
</dbReference>
<accession>A0A8J9T7Q2</accession>
<dbReference type="Gene3D" id="3.40.50.1000">
    <property type="entry name" value="HAD superfamily/HAD-like"/>
    <property type="match status" value="2"/>
</dbReference>
<dbReference type="SUPFAM" id="SSF56784">
    <property type="entry name" value="HAD-like"/>
    <property type="match status" value="1"/>
</dbReference>
<proteinExistence type="predicted"/>
<dbReference type="AlphaFoldDB" id="A0A8J9T7Q2"/>
<sequence length="351" mass="38508">MREIRGIRELADAYDVYVLDLWGVLHDGTRAYDGVHDAVRQLRARGKTLVLLSNSSKRVGHVQKLLIRLGFDPHDFAAIVTSGDAAYQLLCGADGEGFAKTLAWPSLLDATNVDQRKVFVLGSGDEDVEYCESCGWAVTALEEANLIVARGTFTIHNGGGGVDGTGEVVHKRDDTQRYEKRLAEVLEQAAARRLPMLVTNPDKVRPDAERPPMPGAIGDAYERILALTAAVPTVKDETVEHQQLVKRVGKPFPDVYDLALREFTTTKGIAKDRICMIGDALETDVTGGVRYGIDTVWVLKDGIHAPELEEYDTLEQGASAVLVAFNDKSNTGTYAQGLKLQPTCFVAHFRW</sequence>
<dbReference type="InterPro" id="IPR006357">
    <property type="entry name" value="HAD-SF_hydro_IIA"/>
</dbReference>
<evidence type="ECO:0008006" key="2">
    <source>
        <dbReference type="Google" id="ProtNLM"/>
    </source>
</evidence>